<feature type="compositionally biased region" description="Polar residues" evidence="1">
    <location>
        <begin position="41"/>
        <end position="50"/>
    </location>
</feature>
<name>A0A2S4UN53_9BASI</name>
<proteinExistence type="predicted"/>
<feature type="region of interest" description="Disordered" evidence="1">
    <location>
        <begin position="73"/>
        <end position="96"/>
    </location>
</feature>
<keyword evidence="3" id="KW-1185">Reference proteome</keyword>
<reference evidence="2" key="1">
    <citation type="submission" date="2017-12" db="EMBL/GenBank/DDBJ databases">
        <title>Gene loss provides genomic basis for host adaptation in cereal stripe rust fungi.</title>
        <authorList>
            <person name="Xia C."/>
        </authorList>
    </citation>
    <scope>NUCLEOTIDE SEQUENCE [LARGE SCALE GENOMIC DNA]</scope>
    <source>
        <strain evidence="2">93-210</strain>
    </source>
</reference>
<dbReference type="PANTHER" id="PTHR39398">
    <property type="entry name" value="YALI0F14311P"/>
    <property type="match status" value="1"/>
</dbReference>
<dbReference type="VEuPathDB" id="FungiDB:PSHT_12855"/>
<comment type="caution">
    <text evidence="2">The sequence shown here is derived from an EMBL/GenBank/DDBJ whole genome shotgun (WGS) entry which is preliminary data.</text>
</comment>
<feature type="region of interest" description="Disordered" evidence="1">
    <location>
        <begin position="1"/>
        <end position="56"/>
    </location>
</feature>
<evidence type="ECO:0000313" key="3">
    <source>
        <dbReference type="Proteomes" id="UP000239156"/>
    </source>
</evidence>
<feature type="non-terminal residue" evidence="2">
    <location>
        <position position="457"/>
    </location>
</feature>
<sequence length="457" mass="53506">MECAVLPEWPQPGSRALSPLTNPRGGQQKPCHSPTAGGISKQKTSNQTKQIQRKRTPKQWYNHLHRNTFHLTQNLSRENEGPRNESSRKASSNNNILIANSDRTLSKKFTSPCHNVTQGDSKLLGLVNSFKASPSKAHLDPMSLVPSPSRGIYTSPKKEENHHHQPRIHNNDHDQYHQEHDLTNLNFQLEFFNWLFKRIQDYKNTYPNRMSLFIYSSLSEHATQKTNQSSTDEDFKVQIDRISSLVREIRKLREGIHASGRKDSFAIVVYELSAEIALESLDFAQLNTLLNHLLMDLYRNKNQSEILNRRIMFARVSLLLPIFFKFVLRKNYVQLNRKFIKPKLEQILKAQHDSQRHEKQPNLTIEWDNLLFLLFLNLMRSNLIWKVIQKSYYHLSSKDDPFISNLLSLEFRNHERFNLQNCKNDRLAYINDPTQNVNSWLHKVNLQRNSRGIIQLK</sequence>
<dbReference type="PANTHER" id="PTHR39398:SF1">
    <property type="entry name" value="CSN8_PSMD8_EIF3K DOMAIN-CONTAINING PROTEIN"/>
    <property type="match status" value="1"/>
</dbReference>
<dbReference type="AlphaFoldDB" id="A0A2S4UN53"/>
<accession>A0A2S4UN53</accession>
<evidence type="ECO:0000313" key="2">
    <source>
        <dbReference type="EMBL" id="POV98627.1"/>
    </source>
</evidence>
<evidence type="ECO:0000256" key="1">
    <source>
        <dbReference type="SAM" id="MobiDB-lite"/>
    </source>
</evidence>
<dbReference type="Proteomes" id="UP000239156">
    <property type="component" value="Unassembled WGS sequence"/>
</dbReference>
<dbReference type="VEuPathDB" id="FungiDB:PSTT_14314"/>
<gene>
    <name evidence="2" type="ORF">PSTT_14314</name>
</gene>
<feature type="compositionally biased region" description="Basic and acidic residues" evidence="1">
    <location>
        <begin position="77"/>
        <end position="88"/>
    </location>
</feature>
<protein>
    <submittedName>
        <fullName evidence="2">Uncharacterized protein</fullName>
    </submittedName>
</protein>
<organism evidence="2 3">
    <name type="scientific">Puccinia striiformis</name>
    <dbReference type="NCBI Taxonomy" id="27350"/>
    <lineage>
        <taxon>Eukaryota</taxon>
        <taxon>Fungi</taxon>
        <taxon>Dikarya</taxon>
        <taxon>Basidiomycota</taxon>
        <taxon>Pucciniomycotina</taxon>
        <taxon>Pucciniomycetes</taxon>
        <taxon>Pucciniales</taxon>
        <taxon>Pucciniaceae</taxon>
        <taxon>Puccinia</taxon>
    </lineage>
</organism>
<dbReference type="EMBL" id="PKSL01000221">
    <property type="protein sequence ID" value="POV98627.1"/>
    <property type="molecule type" value="Genomic_DNA"/>
</dbReference>